<organism evidence="1 2">
    <name type="scientific">Punica granatum</name>
    <name type="common">Pomegranate</name>
    <dbReference type="NCBI Taxonomy" id="22663"/>
    <lineage>
        <taxon>Eukaryota</taxon>
        <taxon>Viridiplantae</taxon>
        <taxon>Streptophyta</taxon>
        <taxon>Embryophyta</taxon>
        <taxon>Tracheophyta</taxon>
        <taxon>Spermatophyta</taxon>
        <taxon>Magnoliopsida</taxon>
        <taxon>eudicotyledons</taxon>
        <taxon>Gunneridae</taxon>
        <taxon>Pentapetalae</taxon>
        <taxon>rosids</taxon>
        <taxon>malvids</taxon>
        <taxon>Myrtales</taxon>
        <taxon>Lythraceae</taxon>
        <taxon>Punica</taxon>
    </lineage>
</organism>
<protein>
    <submittedName>
        <fullName evidence="1">Uncharacterized protein</fullName>
    </submittedName>
</protein>
<evidence type="ECO:0000313" key="2">
    <source>
        <dbReference type="Proteomes" id="UP000197138"/>
    </source>
</evidence>
<gene>
    <name evidence="1" type="ORF">CDL15_Pgr024735</name>
</gene>
<dbReference type="AlphaFoldDB" id="A0A218W5T7"/>
<proteinExistence type="predicted"/>
<comment type="caution">
    <text evidence="1">The sequence shown here is derived from an EMBL/GenBank/DDBJ whole genome shotgun (WGS) entry which is preliminary data.</text>
</comment>
<reference evidence="2" key="1">
    <citation type="journal article" date="2017" name="Plant J.">
        <title>The pomegranate (Punica granatum L.) genome and the genomics of punicalagin biosynthesis.</title>
        <authorList>
            <person name="Qin G."/>
            <person name="Xu C."/>
            <person name="Ming R."/>
            <person name="Tang H."/>
            <person name="Guyot R."/>
            <person name="Kramer E.M."/>
            <person name="Hu Y."/>
            <person name="Yi X."/>
            <person name="Qi Y."/>
            <person name="Xu X."/>
            <person name="Gao Z."/>
            <person name="Pan H."/>
            <person name="Jian J."/>
            <person name="Tian Y."/>
            <person name="Yue Z."/>
            <person name="Xu Y."/>
        </authorList>
    </citation>
    <scope>NUCLEOTIDE SEQUENCE [LARGE SCALE GENOMIC DNA]</scope>
    <source>
        <strain evidence="2">cv. Dabenzi</strain>
    </source>
</reference>
<evidence type="ECO:0000313" key="1">
    <source>
        <dbReference type="EMBL" id="OWM67650.1"/>
    </source>
</evidence>
<accession>A0A218W5T7</accession>
<sequence>MGAQVLEHGHSGALACVVGAPGGVWARAGTGTLTGGRGCGYNRALGVRGRVLEHARAVSRH</sequence>
<dbReference type="EMBL" id="MTKT01005379">
    <property type="protein sequence ID" value="OWM67650.1"/>
    <property type="molecule type" value="Genomic_DNA"/>
</dbReference>
<dbReference type="Proteomes" id="UP000197138">
    <property type="component" value="Unassembled WGS sequence"/>
</dbReference>
<name>A0A218W5T7_PUNGR</name>